<dbReference type="Proteomes" id="UP001501578">
    <property type="component" value="Unassembled WGS sequence"/>
</dbReference>
<gene>
    <name evidence="1" type="ORF">GCM10009560_45170</name>
</gene>
<keyword evidence="2" id="KW-1185">Reference proteome</keyword>
<reference evidence="1 2" key="1">
    <citation type="journal article" date="2019" name="Int. J. Syst. Evol. Microbiol.">
        <title>The Global Catalogue of Microorganisms (GCM) 10K type strain sequencing project: providing services to taxonomists for standard genome sequencing and annotation.</title>
        <authorList>
            <consortium name="The Broad Institute Genomics Platform"/>
            <consortium name="The Broad Institute Genome Sequencing Center for Infectious Disease"/>
            <person name="Wu L."/>
            <person name="Ma J."/>
        </authorList>
    </citation>
    <scope>NUCLEOTIDE SEQUENCE [LARGE SCALE GENOMIC DNA]</scope>
    <source>
        <strain evidence="1 2">JCM 11136</strain>
    </source>
</reference>
<proteinExistence type="predicted"/>
<evidence type="ECO:0000313" key="2">
    <source>
        <dbReference type="Proteomes" id="UP001501578"/>
    </source>
</evidence>
<protein>
    <submittedName>
        <fullName evidence="1">Uncharacterized protein</fullName>
    </submittedName>
</protein>
<accession>A0ABN1Q3K3</accession>
<organism evidence="1 2">
    <name type="scientific">Nonomuraea longicatena</name>
    <dbReference type="NCBI Taxonomy" id="83682"/>
    <lineage>
        <taxon>Bacteria</taxon>
        <taxon>Bacillati</taxon>
        <taxon>Actinomycetota</taxon>
        <taxon>Actinomycetes</taxon>
        <taxon>Streptosporangiales</taxon>
        <taxon>Streptosporangiaceae</taxon>
        <taxon>Nonomuraea</taxon>
    </lineage>
</organism>
<comment type="caution">
    <text evidence="1">The sequence shown here is derived from an EMBL/GenBank/DDBJ whole genome shotgun (WGS) entry which is preliminary data.</text>
</comment>
<sequence>MTHGSEERREPAGQAVLDLNSAMTDIYGEALAAAKHRLLASTPLVLALFTGAGGRMMLYRPGHPTVEAPTVPITYQSLKAVSHSCLAVFELATLCCGAPSVNATTALPGLGAANQRALDLLPESGLDDDEIQPTRHLLGLNSQLLNRLSSSCPVTADVLSDFARACAPHLVKLIDRAAALQVSHWMGVLDHWQAMLGATWERTFAAVNTMYVTRQKNILFTILAQFMGETSIGERLLLFETPQFTTTPDNLLDLLAKTLADRELGRAFFGHGRVMDVEILGDAATAAIRAEAGRRRMAPVLPTCAPYDSKQWPWCTDPASGTAPSTLRTLVGLDP</sequence>
<evidence type="ECO:0000313" key="1">
    <source>
        <dbReference type="EMBL" id="GAA0936476.1"/>
    </source>
</evidence>
<name>A0ABN1Q3K3_9ACTN</name>
<dbReference type="EMBL" id="BAAAHQ010000023">
    <property type="protein sequence ID" value="GAA0936476.1"/>
    <property type="molecule type" value="Genomic_DNA"/>
</dbReference>